<comment type="caution">
    <text evidence="12">The sequence shown here is derived from an EMBL/GenBank/DDBJ whole genome shotgun (WGS) entry which is preliminary data.</text>
</comment>
<proteinExistence type="inferred from homology"/>
<evidence type="ECO:0000256" key="5">
    <source>
        <dbReference type="ARBA" id="ARBA00022917"/>
    </source>
</evidence>
<dbReference type="PANTHER" id="PTHR11960">
    <property type="entry name" value="EUKARYOTIC TRANSLATION INITIATION FACTOR 4E RELATED"/>
    <property type="match status" value="1"/>
</dbReference>
<dbReference type="GO" id="GO:0006417">
    <property type="term" value="P:regulation of translation"/>
    <property type="evidence" value="ECO:0007669"/>
    <property type="project" value="UniProtKB-KW"/>
</dbReference>
<protein>
    <recommendedName>
        <fullName evidence="8">Eukaryotic translation initiation factor 4E-1</fullName>
    </recommendedName>
    <alternativeName>
        <fullName evidence="7">eIF-4F 25 kDa subunit</fullName>
    </alternativeName>
    <alternativeName>
        <fullName evidence="9">eIF-4F p26 subunit</fullName>
    </alternativeName>
    <alternativeName>
        <fullName evidence="6">mRNA cap-binding protein</fullName>
    </alternativeName>
</protein>
<dbReference type="GO" id="GO:0009615">
    <property type="term" value="P:response to virus"/>
    <property type="evidence" value="ECO:0007669"/>
    <property type="project" value="UniProtKB-ARBA"/>
</dbReference>
<keyword evidence="5 10" id="KW-0648">Protein biosynthesis</keyword>
<dbReference type="OrthoDB" id="590761at2759"/>
<feature type="region of interest" description="Disordered" evidence="11">
    <location>
        <begin position="1"/>
        <end position="22"/>
    </location>
</feature>
<evidence type="ECO:0000256" key="8">
    <source>
        <dbReference type="ARBA" id="ARBA00041073"/>
    </source>
</evidence>
<dbReference type="Pfam" id="PF01652">
    <property type="entry name" value="IF4E"/>
    <property type="match status" value="1"/>
</dbReference>
<comment type="similarity">
    <text evidence="1 10">Belongs to the eukaryotic initiation factor 4E family.</text>
</comment>
<evidence type="ECO:0000256" key="2">
    <source>
        <dbReference type="ARBA" id="ARBA00022540"/>
    </source>
</evidence>
<evidence type="ECO:0000256" key="3">
    <source>
        <dbReference type="ARBA" id="ARBA00022845"/>
    </source>
</evidence>
<dbReference type="EMBL" id="VEPZ02001028">
    <property type="protein sequence ID" value="KAE8700565.1"/>
    <property type="molecule type" value="Genomic_DNA"/>
</dbReference>
<evidence type="ECO:0000256" key="6">
    <source>
        <dbReference type="ARBA" id="ARBA00030245"/>
    </source>
</evidence>
<dbReference type="Proteomes" id="UP000436088">
    <property type="component" value="Unassembled WGS sequence"/>
</dbReference>
<organism evidence="12 13">
    <name type="scientific">Hibiscus syriacus</name>
    <name type="common">Rose of Sharon</name>
    <dbReference type="NCBI Taxonomy" id="106335"/>
    <lineage>
        <taxon>Eukaryota</taxon>
        <taxon>Viridiplantae</taxon>
        <taxon>Streptophyta</taxon>
        <taxon>Embryophyta</taxon>
        <taxon>Tracheophyta</taxon>
        <taxon>Spermatophyta</taxon>
        <taxon>Magnoliopsida</taxon>
        <taxon>eudicotyledons</taxon>
        <taxon>Gunneridae</taxon>
        <taxon>Pentapetalae</taxon>
        <taxon>rosids</taxon>
        <taxon>malvids</taxon>
        <taxon>Malvales</taxon>
        <taxon>Malvaceae</taxon>
        <taxon>Malvoideae</taxon>
        <taxon>Hibiscus</taxon>
    </lineage>
</organism>
<keyword evidence="4 10" id="KW-0694">RNA-binding</keyword>
<dbReference type="PANTHER" id="PTHR11960:SF8">
    <property type="entry name" value="EUKARYOTIC TRANSLATION INITIATION FACTOR 4E1-RELATED"/>
    <property type="match status" value="1"/>
</dbReference>
<dbReference type="Gene3D" id="3.30.760.10">
    <property type="entry name" value="RNA Cap, Translation Initiation Factor Eif4e"/>
    <property type="match status" value="1"/>
</dbReference>
<evidence type="ECO:0000313" key="12">
    <source>
        <dbReference type="EMBL" id="KAE8700565.1"/>
    </source>
</evidence>
<evidence type="ECO:0000256" key="7">
    <source>
        <dbReference type="ARBA" id="ARBA00032656"/>
    </source>
</evidence>
<evidence type="ECO:0000256" key="9">
    <source>
        <dbReference type="ARBA" id="ARBA00041713"/>
    </source>
</evidence>
<evidence type="ECO:0000256" key="4">
    <source>
        <dbReference type="ARBA" id="ARBA00022884"/>
    </source>
</evidence>
<dbReference type="InterPro" id="IPR001040">
    <property type="entry name" value="TIF_eIF_4E"/>
</dbReference>
<dbReference type="InterPro" id="IPR023398">
    <property type="entry name" value="TIF_eIF4e-like"/>
</dbReference>
<evidence type="ECO:0000313" key="13">
    <source>
        <dbReference type="Proteomes" id="UP000436088"/>
    </source>
</evidence>
<accession>A0A6A3ABP5</accession>
<evidence type="ECO:0000256" key="10">
    <source>
        <dbReference type="RuleBase" id="RU004374"/>
    </source>
</evidence>
<dbReference type="GO" id="GO:0000340">
    <property type="term" value="F:RNA 7-methylguanosine cap binding"/>
    <property type="evidence" value="ECO:0007669"/>
    <property type="project" value="TreeGrafter"/>
</dbReference>
<reference evidence="12" key="1">
    <citation type="submission" date="2019-09" db="EMBL/GenBank/DDBJ databases">
        <title>Draft genome information of white flower Hibiscus syriacus.</title>
        <authorList>
            <person name="Kim Y.-M."/>
        </authorList>
    </citation>
    <scope>NUCLEOTIDE SEQUENCE [LARGE SCALE GENOMIC DNA]</scope>
    <source>
        <strain evidence="12">YM2019G1</strain>
    </source>
</reference>
<evidence type="ECO:0000256" key="11">
    <source>
        <dbReference type="SAM" id="MobiDB-lite"/>
    </source>
</evidence>
<sequence>MGVEENIMKSTSINEENKKSYPNLKDDEVEIAEEDTTLPSPNNDIVEQPHLLEHLWTFWFDNPSAKSRQAAWDSSMRAIYTFPTVEQFWRLISL</sequence>
<keyword evidence="13" id="KW-1185">Reference proteome</keyword>
<dbReference type="AlphaFoldDB" id="A0A6A3ABP5"/>
<evidence type="ECO:0000256" key="1">
    <source>
        <dbReference type="ARBA" id="ARBA00009860"/>
    </source>
</evidence>
<dbReference type="SUPFAM" id="SSF55418">
    <property type="entry name" value="eIF4e-like"/>
    <property type="match status" value="1"/>
</dbReference>
<dbReference type="GO" id="GO:0003743">
    <property type="term" value="F:translation initiation factor activity"/>
    <property type="evidence" value="ECO:0007669"/>
    <property type="project" value="UniProtKB-KW"/>
</dbReference>
<keyword evidence="2 10" id="KW-0396">Initiation factor</keyword>
<gene>
    <name evidence="12" type="ORF">F3Y22_tig00110556pilonHSYRG00309</name>
</gene>
<name>A0A6A3ABP5_HIBSY</name>
<keyword evidence="3" id="KW-0810">Translation regulation</keyword>
<dbReference type="GO" id="GO:0016281">
    <property type="term" value="C:eukaryotic translation initiation factor 4F complex"/>
    <property type="evidence" value="ECO:0007669"/>
    <property type="project" value="TreeGrafter"/>
</dbReference>